<sequence length="220" mass="23780">MAFFEPTDVDPRLAPFACCDADEYDPAMVSSSGRLISAVGLARAPRLRRQFMQTCVRYAIYSLLTIKPDLMSPQLDLVPFSSFLRPASAAPLMARALAPMFGHFVHNHIKVCEYNHGPIDVIVCCKTSATTLCSETGPVDEHTRNTINGALAAAAAHAIDSTQGSPHERAIVIDSVDLFEAFPHIAGHLRSTRPGFSCPAGYSRHLIRKAVLDVSSVVCG</sequence>
<proteinExistence type="predicted"/>
<evidence type="ECO:0000313" key="1">
    <source>
        <dbReference type="EMBL" id="AVK75194.1"/>
    </source>
</evidence>
<dbReference type="GeneID" id="36844335"/>
<gene>
    <name evidence="1" type="ORF">pqer_cds_772</name>
</gene>
<accession>A0A2U7U9T1</accession>
<reference evidence="1" key="1">
    <citation type="journal article" date="2018" name="Nat. Commun.">
        <title>Diversity and evolution of the emerging Pandoraviridae family.</title>
        <authorList>
            <person name="Legendre M."/>
            <person name="Fabre E."/>
            <person name="Poirot O."/>
            <person name="Jeudy S."/>
            <person name="Lartigue A."/>
            <person name="Alempic J.M."/>
            <person name="Beucher L."/>
            <person name="Philippe N."/>
            <person name="Bertaux L."/>
            <person name="Christo-Foroux E."/>
            <person name="Labadie K."/>
            <person name="Coute Y."/>
            <person name="Abergel C."/>
            <person name="Claverie J.M."/>
        </authorList>
    </citation>
    <scope>NUCLEOTIDE SEQUENCE [LARGE SCALE GENOMIC DNA]</scope>
    <source>
        <strain evidence="1">Quercus</strain>
    </source>
</reference>
<name>A0A2U7U9T1_9VIRU</name>
<dbReference type="KEGG" id="vg:36844335"/>
<dbReference type="EMBL" id="MG011689">
    <property type="protein sequence ID" value="AVK75194.1"/>
    <property type="molecule type" value="Genomic_DNA"/>
</dbReference>
<protein>
    <submittedName>
        <fullName evidence="1">Uncharacterized protein</fullName>
    </submittedName>
</protein>
<organism evidence="1">
    <name type="scientific">Pandoravirus quercus</name>
    <dbReference type="NCBI Taxonomy" id="2107709"/>
    <lineage>
        <taxon>Viruses</taxon>
        <taxon>Pandoravirus</taxon>
    </lineage>
</organism>
<dbReference type="Proteomes" id="UP000248852">
    <property type="component" value="Segment"/>
</dbReference>
<dbReference type="RefSeq" id="YP_009483463.1">
    <property type="nucleotide sequence ID" value="NC_037667.1"/>
</dbReference>